<comment type="caution">
    <text evidence="3">The sequence shown here is derived from an EMBL/GenBank/DDBJ whole genome shotgun (WGS) entry which is preliminary data.</text>
</comment>
<dbReference type="EMBL" id="SMKI01000208">
    <property type="protein sequence ID" value="TDC73246.1"/>
    <property type="molecule type" value="Genomic_DNA"/>
</dbReference>
<dbReference type="EC" id="1.-.-.-" evidence="3"/>
<organism evidence="3 4">
    <name type="scientific">Streptomyces hainanensis</name>
    <dbReference type="NCBI Taxonomy" id="402648"/>
    <lineage>
        <taxon>Bacteria</taxon>
        <taxon>Bacillati</taxon>
        <taxon>Actinomycetota</taxon>
        <taxon>Actinomycetes</taxon>
        <taxon>Kitasatosporales</taxon>
        <taxon>Streptomycetaceae</taxon>
        <taxon>Streptomyces</taxon>
    </lineage>
</organism>
<dbReference type="InterPro" id="IPR024031">
    <property type="entry name" value="MSMEG_5819/OxyR"/>
</dbReference>
<evidence type="ECO:0000259" key="2">
    <source>
        <dbReference type="Pfam" id="PF01243"/>
    </source>
</evidence>
<dbReference type="GO" id="GO:0016627">
    <property type="term" value="F:oxidoreductase activity, acting on the CH-CH group of donors"/>
    <property type="evidence" value="ECO:0007669"/>
    <property type="project" value="TreeGrafter"/>
</dbReference>
<evidence type="ECO:0000313" key="3">
    <source>
        <dbReference type="EMBL" id="TDC73246.1"/>
    </source>
</evidence>
<reference evidence="3 4" key="1">
    <citation type="submission" date="2019-03" db="EMBL/GenBank/DDBJ databases">
        <title>Draft genome sequences of novel Actinobacteria.</title>
        <authorList>
            <person name="Sahin N."/>
            <person name="Ay H."/>
            <person name="Saygin H."/>
        </authorList>
    </citation>
    <scope>NUCLEOTIDE SEQUENCE [LARGE SCALE GENOMIC DNA]</scope>
    <source>
        <strain evidence="3 4">DSM 41900</strain>
    </source>
</reference>
<evidence type="ECO:0000256" key="1">
    <source>
        <dbReference type="ARBA" id="ARBA00023002"/>
    </source>
</evidence>
<dbReference type="PANTHER" id="PTHR35176">
    <property type="entry name" value="HEME OXYGENASE HI_0854-RELATED"/>
    <property type="match status" value="1"/>
</dbReference>
<sequence length="123" mass="13912">MTYFTETQRAYLASQRLARLATVDPDGQPQNNPVGFFLQDDDTILVGGLRMGATKKWRNLRTNPRLALVVDDVVSVTPWRVRFLEIRGTAELLVGPHALGSHFSPEVIRIHPHKIHSWGLDNE</sequence>
<dbReference type="NCBIfam" id="TIGR04023">
    <property type="entry name" value="PPOX_MSMEG_5819"/>
    <property type="match status" value="1"/>
</dbReference>
<accession>A0A4R4TB38</accession>
<dbReference type="SUPFAM" id="SSF50475">
    <property type="entry name" value="FMN-binding split barrel"/>
    <property type="match status" value="1"/>
</dbReference>
<dbReference type="InterPro" id="IPR011576">
    <property type="entry name" value="Pyridox_Oxase_N"/>
</dbReference>
<dbReference type="GO" id="GO:0005829">
    <property type="term" value="C:cytosol"/>
    <property type="evidence" value="ECO:0007669"/>
    <property type="project" value="TreeGrafter"/>
</dbReference>
<dbReference type="InterPro" id="IPR052019">
    <property type="entry name" value="F420H2_bilvrd_red/Heme_oxyg"/>
</dbReference>
<protein>
    <submittedName>
        <fullName evidence="3">PPOX class F420-dependent oxidoreductase</fullName>
        <ecNumber evidence="3">1.-.-.-</ecNumber>
    </submittedName>
</protein>
<proteinExistence type="predicted"/>
<dbReference type="RefSeq" id="WP_132819405.1">
    <property type="nucleotide sequence ID" value="NZ_SMKI01000208.1"/>
</dbReference>
<keyword evidence="1 3" id="KW-0560">Oxidoreductase</keyword>
<dbReference type="Pfam" id="PF01243">
    <property type="entry name" value="PNPOx_N"/>
    <property type="match status" value="1"/>
</dbReference>
<keyword evidence="4" id="KW-1185">Reference proteome</keyword>
<dbReference type="GO" id="GO:0070967">
    <property type="term" value="F:coenzyme F420 binding"/>
    <property type="evidence" value="ECO:0007669"/>
    <property type="project" value="TreeGrafter"/>
</dbReference>
<dbReference type="Gene3D" id="2.30.110.10">
    <property type="entry name" value="Electron Transport, Fmn-binding Protein, Chain A"/>
    <property type="match status" value="1"/>
</dbReference>
<name>A0A4R4TB38_9ACTN</name>
<feature type="domain" description="Pyridoxamine 5'-phosphate oxidase N-terminal" evidence="2">
    <location>
        <begin position="4"/>
        <end position="94"/>
    </location>
</feature>
<dbReference type="OrthoDB" id="3693562at2"/>
<gene>
    <name evidence="3" type="ORF">E1283_19635</name>
</gene>
<dbReference type="InterPro" id="IPR012349">
    <property type="entry name" value="Split_barrel_FMN-bd"/>
</dbReference>
<dbReference type="AlphaFoldDB" id="A0A4R4TB38"/>
<evidence type="ECO:0000313" key="4">
    <source>
        <dbReference type="Proteomes" id="UP000295345"/>
    </source>
</evidence>
<dbReference type="PANTHER" id="PTHR35176:SF6">
    <property type="entry name" value="HEME OXYGENASE HI_0854-RELATED"/>
    <property type="match status" value="1"/>
</dbReference>
<dbReference type="Proteomes" id="UP000295345">
    <property type="component" value="Unassembled WGS sequence"/>
</dbReference>